<dbReference type="RefSeq" id="WP_071478951.1">
    <property type="nucleotide sequence ID" value="NZ_CP024899.1"/>
</dbReference>
<sequence>MTWLGKLIAGPMLWALIFSLVYALHGWACAGQPGPEGLPPLSQSMLIGVWVLGLLAFIPLLRLTRPGAARHDRLPRLATWTGLVATAFTLFPVVIITSC</sequence>
<name>A0A2K8K8W1_9RHOB</name>
<organism evidence="2 3">
    <name type="scientific">Roseinatronobacter bogoriensis subsp. barguzinensis</name>
    <dbReference type="NCBI Taxonomy" id="441209"/>
    <lineage>
        <taxon>Bacteria</taxon>
        <taxon>Pseudomonadati</taxon>
        <taxon>Pseudomonadota</taxon>
        <taxon>Alphaproteobacteria</taxon>
        <taxon>Rhodobacterales</taxon>
        <taxon>Paracoccaceae</taxon>
        <taxon>Roseinatronobacter</taxon>
    </lineage>
</organism>
<keyword evidence="1" id="KW-0472">Membrane</keyword>
<keyword evidence="3" id="KW-1185">Reference proteome</keyword>
<reference evidence="2 3" key="1">
    <citation type="submission" date="2017-11" db="EMBL/GenBank/DDBJ databases">
        <title>Revised Sequence and Annotation of the Rhodobaca barguzinensis strain alga05 Genome.</title>
        <authorList>
            <person name="Kopejtka K."/>
            <person name="Tomasch J.M."/>
            <person name="Bunk B."/>
            <person name="Koblizek M."/>
        </authorList>
    </citation>
    <scope>NUCLEOTIDE SEQUENCE [LARGE SCALE GENOMIC DNA]</scope>
    <source>
        <strain evidence="3">alga05</strain>
    </source>
</reference>
<evidence type="ECO:0000313" key="2">
    <source>
        <dbReference type="EMBL" id="ATX65376.1"/>
    </source>
</evidence>
<dbReference type="KEGG" id="rbg:BG454_05680"/>
<evidence type="ECO:0000256" key="1">
    <source>
        <dbReference type="SAM" id="Phobius"/>
    </source>
</evidence>
<dbReference type="STRING" id="441209.GCA_001870665_00051"/>
<accession>A0A2K8K8W1</accession>
<feature type="transmembrane region" description="Helical" evidence="1">
    <location>
        <begin position="47"/>
        <end position="65"/>
    </location>
</feature>
<proteinExistence type="predicted"/>
<feature type="transmembrane region" description="Helical" evidence="1">
    <location>
        <begin position="77"/>
        <end position="96"/>
    </location>
</feature>
<dbReference type="AlphaFoldDB" id="A0A2K8K8W1"/>
<dbReference type="Proteomes" id="UP000228948">
    <property type="component" value="Chromosome"/>
</dbReference>
<gene>
    <name evidence="2" type="ORF">BG454_05680</name>
</gene>
<keyword evidence="1" id="KW-1133">Transmembrane helix</keyword>
<dbReference type="EMBL" id="CP024899">
    <property type="protein sequence ID" value="ATX65376.1"/>
    <property type="molecule type" value="Genomic_DNA"/>
</dbReference>
<evidence type="ECO:0000313" key="3">
    <source>
        <dbReference type="Proteomes" id="UP000228948"/>
    </source>
</evidence>
<protein>
    <submittedName>
        <fullName evidence="2">Uncharacterized protein</fullName>
    </submittedName>
</protein>
<keyword evidence="1" id="KW-0812">Transmembrane</keyword>